<dbReference type="Proteomes" id="UP000750711">
    <property type="component" value="Unassembled WGS sequence"/>
</dbReference>
<accession>A0A9P8IFA5</accession>
<protein>
    <submittedName>
        <fullName evidence="1">Uncharacterized protein</fullName>
    </submittedName>
</protein>
<dbReference type="EMBL" id="JAGHQM010002203">
    <property type="protein sequence ID" value="KAH0551097.1"/>
    <property type="molecule type" value="Genomic_DNA"/>
</dbReference>
<evidence type="ECO:0000313" key="2">
    <source>
        <dbReference type="Proteomes" id="UP000750711"/>
    </source>
</evidence>
<reference evidence="1" key="1">
    <citation type="submission" date="2021-03" db="EMBL/GenBank/DDBJ databases">
        <title>Comparative genomics and phylogenomic investigation of the class Geoglossomycetes provide insights into ecological specialization and systematics.</title>
        <authorList>
            <person name="Melie T."/>
            <person name="Pirro S."/>
            <person name="Miller A.N."/>
            <person name="Quandt A."/>
        </authorList>
    </citation>
    <scope>NUCLEOTIDE SEQUENCE</scope>
    <source>
        <strain evidence="1">CAQ_001_2017</strain>
    </source>
</reference>
<name>A0A9P8IFA5_9PEZI</name>
<gene>
    <name evidence="1" type="ORF">GP486_007557</name>
</gene>
<organism evidence="1 2">
    <name type="scientific">Trichoglossum hirsutum</name>
    <dbReference type="NCBI Taxonomy" id="265104"/>
    <lineage>
        <taxon>Eukaryota</taxon>
        <taxon>Fungi</taxon>
        <taxon>Dikarya</taxon>
        <taxon>Ascomycota</taxon>
        <taxon>Pezizomycotina</taxon>
        <taxon>Geoglossomycetes</taxon>
        <taxon>Geoglossales</taxon>
        <taxon>Geoglossaceae</taxon>
        <taxon>Trichoglossum</taxon>
    </lineage>
</organism>
<proteinExistence type="predicted"/>
<evidence type="ECO:0000313" key="1">
    <source>
        <dbReference type="EMBL" id="KAH0551097.1"/>
    </source>
</evidence>
<feature type="non-terminal residue" evidence="1">
    <location>
        <position position="77"/>
    </location>
</feature>
<dbReference type="AlphaFoldDB" id="A0A9P8IFA5"/>
<keyword evidence="2" id="KW-1185">Reference proteome</keyword>
<sequence>MVVADLLDQLLGYDEREGKFIRVPGFGDARGRVGRAGNGLGESQEPGVGVYAGGGGAGSETFDKDLYVTCAIGSKIL</sequence>
<comment type="caution">
    <text evidence="1">The sequence shown here is derived from an EMBL/GenBank/DDBJ whole genome shotgun (WGS) entry which is preliminary data.</text>
</comment>